<protein>
    <recommendedName>
        <fullName evidence="2">Peptidase S8/S53 domain-containing protein</fullName>
    </recommendedName>
</protein>
<dbReference type="Gene3D" id="2.60.120.380">
    <property type="match status" value="1"/>
</dbReference>
<dbReference type="SUPFAM" id="SSF49785">
    <property type="entry name" value="Galactose-binding domain-like"/>
    <property type="match status" value="1"/>
</dbReference>
<dbReference type="STRING" id="1797197.A2Y75_02860"/>
<dbReference type="EMBL" id="MELK01000022">
    <property type="protein sequence ID" value="OFW58506.1"/>
    <property type="molecule type" value="Genomic_DNA"/>
</dbReference>
<feature type="domain" description="Peptidase S8/S53" evidence="2">
    <location>
        <begin position="261"/>
        <end position="568"/>
    </location>
</feature>
<evidence type="ECO:0000313" key="3">
    <source>
        <dbReference type="EMBL" id="OFW58506.1"/>
    </source>
</evidence>
<dbReference type="GO" id="GO:0006508">
    <property type="term" value="P:proteolysis"/>
    <property type="evidence" value="ECO:0007669"/>
    <property type="project" value="InterPro"/>
</dbReference>
<evidence type="ECO:0000256" key="1">
    <source>
        <dbReference type="ARBA" id="ARBA00011073"/>
    </source>
</evidence>
<comment type="similarity">
    <text evidence="1">Belongs to the peptidase S8 family.</text>
</comment>
<evidence type="ECO:0000313" key="4">
    <source>
        <dbReference type="Proteomes" id="UP000177876"/>
    </source>
</evidence>
<dbReference type="InterPro" id="IPR036852">
    <property type="entry name" value="Peptidase_S8/S53_dom_sf"/>
</dbReference>
<dbReference type="InterPro" id="IPR051048">
    <property type="entry name" value="Peptidase_S8/S53_subtilisin"/>
</dbReference>
<dbReference type="PANTHER" id="PTHR43399:SF4">
    <property type="entry name" value="CELL WALL-ASSOCIATED PROTEASE"/>
    <property type="match status" value="1"/>
</dbReference>
<dbReference type="Gene3D" id="3.40.50.200">
    <property type="entry name" value="Peptidase S8/S53 domain"/>
    <property type="match status" value="1"/>
</dbReference>
<reference evidence="3 4" key="1">
    <citation type="journal article" date="2016" name="Nat. Commun.">
        <title>Thousands of microbial genomes shed light on interconnected biogeochemical processes in an aquifer system.</title>
        <authorList>
            <person name="Anantharaman K."/>
            <person name="Brown C.T."/>
            <person name="Hug L.A."/>
            <person name="Sharon I."/>
            <person name="Castelle C.J."/>
            <person name="Probst A.J."/>
            <person name="Thomas B.C."/>
            <person name="Singh A."/>
            <person name="Wilkins M.J."/>
            <person name="Karaoz U."/>
            <person name="Brodie E.L."/>
            <person name="Williams K.H."/>
            <person name="Hubbard S.S."/>
            <person name="Banfield J.F."/>
        </authorList>
    </citation>
    <scope>NUCLEOTIDE SEQUENCE [LARGE SCALE GENOMIC DNA]</scope>
</reference>
<organism evidence="3 4">
    <name type="scientific">Candidatus Solincola sediminis</name>
    <dbReference type="NCBI Taxonomy" id="1797199"/>
    <lineage>
        <taxon>Bacteria</taxon>
        <taxon>Bacillati</taxon>
        <taxon>Actinomycetota</taxon>
        <taxon>Candidatus Geothermincolia</taxon>
        <taxon>Candidatus Geothermincolales</taxon>
        <taxon>Candidatus Geothermincolaceae</taxon>
        <taxon>Candidatus Solincola</taxon>
    </lineage>
</organism>
<dbReference type="InterPro" id="IPR008979">
    <property type="entry name" value="Galactose-bd-like_sf"/>
</dbReference>
<name>A0A1F2WNT7_9ACTN</name>
<dbReference type="InterPro" id="IPR000209">
    <property type="entry name" value="Peptidase_S8/S53_dom"/>
</dbReference>
<dbReference type="Proteomes" id="UP000177876">
    <property type="component" value="Unassembled WGS sequence"/>
</dbReference>
<gene>
    <name evidence="3" type="ORF">A2Y75_02860</name>
</gene>
<sequence>MIELLILGREKRLSPQIKPQRKAGKGLFVLLCLLALILSGQGNLLLAQETPSPQLPILLLNGAIYPQRFDPASLPASFRVDGYPANVAALYILQCKDLIKETWVNDIGGIGGQVRGYLPYNALLVALDASAHSRLSELGFVEWSTLYQPFFKIAPALQLGLIQGGKAEVLVEIYSERLLQETLQSLARPGIEILGSELGESSAIISLRLPVDMLKDVAALGAVEWIELSSKGTLCGGISETEVAAVPVNALADVQSGKEKIALTDSGIGTGGMAGVPSILRNNILDLYSTRGDTGADLNGHGTAVAGVLSDIQGLYEGSSIRPQNSILAYATEYGLNSPARPLSLYSILQNCYEGGARIHLSGSVPEGRGSLGAYGIYSVQRDAFVWNNQEMALVEPAGNEGTDADGDGIIDKGNLLGGAAAKNAISVGGSESARRKSDGADAYNYKTLQDFFPGRFPMAPISEDSSLGEQSGMAAFSSRGPTGDGRIKPDLVAPATYILSAASGGNESLGAISGWEKGYVRAYGTSMAAAQAARDIASLRRLLVLQQGDRPSAALIKAFLVNGAADLAPGQYGAQAQEIPPAPNAVEGWGRLDLETSSNEGSWIEVLDESEGLRPGESRVFRIEATAATILRVTLAWSDYPALPEARLQLVNDLDLRVTDVDGNPVYPNGRNSRDPLNNVERVSMDISGKPGVYTIEVSGWNVPFSPQPFALVAQAF</sequence>
<dbReference type="SUPFAM" id="SSF52743">
    <property type="entry name" value="Subtilisin-like"/>
    <property type="match status" value="1"/>
</dbReference>
<comment type="caution">
    <text evidence="3">The sequence shown here is derived from an EMBL/GenBank/DDBJ whole genome shotgun (WGS) entry which is preliminary data.</text>
</comment>
<dbReference type="GO" id="GO:0004252">
    <property type="term" value="F:serine-type endopeptidase activity"/>
    <property type="evidence" value="ECO:0007669"/>
    <property type="project" value="InterPro"/>
</dbReference>
<proteinExistence type="inferred from homology"/>
<dbReference type="PANTHER" id="PTHR43399">
    <property type="entry name" value="SUBTILISIN-RELATED"/>
    <property type="match status" value="1"/>
</dbReference>
<accession>A0A1F2WNT7</accession>
<evidence type="ECO:0000259" key="2">
    <source>
        <dbReference type="Pfam" id="PF00082"/>
    </source>
</evidence>
<dbReference type="AlphaFoldDB" id="A0A1F2WNT7"/>
<dbReference type="Pfam" id="PF00082">
    <property type="entry name" value="Peptidase_S8"/>
    <property type="match status" value="1"/>
</dbReference>